<dbReference type="AlphaFoldDB" id="A0A1R0GR85"/>
<evidence type="ECO:0000256" key="6">
    <source>
        <dbReference type="ARBA" id="ARBA00022679"/>
    </source>
</evidence>
<evidence type="ECO:0000256" key="9">
    <source>
        <dbReference type="ARBA" id="ARBA00032406"/>
    </source>
</evidence>
<dbReference type="FunFam" id="3.30.559.10:FF:000007">
    <property type="entry name" value="Dihydrolipoamide acetyltransferase component of pyruvate dehydrogenase complex"/>
    <property type="match status" value="1"/>
</dbReference>
<dbReference type="EC" id="2.3.1.61" evidence="4"/>
<dbReference type="InterPro" id="IPR001078">
    <property type="entry name" value="2-oxoacid_DH_actylTfrase"/>
</dbReference>
<feature type="region of interest" description="Disordered" evidence="10">
    <location>
        <begin position="25"/>
        <end position="113"/>
    </location>
</feature>
<dbReference type="PANTHER" id="PTHR43416">
    <property type="entry name" value="DIHYDROLIPOYLLYSINE-RESIDUE SUCCINYLTRANSFERASE COMPONENT OF 2-OXOGLUTARATE DEHYDROGENASE COMPLEX, MITOCHONDRIAL-RELATED"/>
    <property type="match status" value="1"/>
</dbReference>
<keyword evidence="13" id="KW-1185">Reference proteome</keyword>
<sequence length="342" mass="36303">MKAHLVENEQNVVVGQDLCTIDVDASADSAAPSAPAPQAPTSTPEPQASAPPASPAAHAASAPPSIHPSSPVSSPPFSKTPSSIPSATQPPAPKPAAAPQQAPQKIVPGSRTERVVPLTRMRLRIAERLKEAQNTAAILTTFNEVDMSKLMEFRSMFKEDVLKKHGVKLGYMSAFVAASVKALQDIPGVNARIQDGSIVYSDFADISVAVATPKGLVTPVVRNAEQMSLVEIEKEIAFLGQKARDGKLALEDLSGGTFTISNGGVFGSMMGTPIINAPQSAILGMHAIQKRAVVVGDKIEIRPMMYLALSYDHRLVDGREAVTFLVHLKNNLENPSRLLLDL</sequence>
<evidence type="ECO:0000259" key="11">
    <source>
        <dbReference type="Pfam" id="PF00198"/>
    </source>
</evidence>
<evidence type="ECO:0000256" key="4">
    <source>
        <dbReference type="ARBA" id="ARBA00012945"/>
    </source>
</evidence>
<dbReference type="InterPro" id="IPR050537">
    <property type="entry name" value="2-oxoacid_dehydrogenase"/>
</dbReference>
<proteinExistence type="inferred from homology"/>
<evidence type="ECO:0000313" key="13">
    <source>
        <dbReference type="Proteomes" id="UP000187455"/>
    </source>
</evidence>
<comment type="similarity">
    <text evidence="3">Belongs to the 2-oxoacid dehydrogenase family.</text>
</comment>
<comment type="caution">
    <text evidence="12">The sequence shown here is derived from an EMBL/GenBank/DDBJ whole genome shotgun (WGS) entry which is preliminary data.</text>
</comment>
<dbReference type="PANTHER" id="PTHR43416:SF5">
    <property type="entry name" value="DIHYDROLIPOYLLYSINE-RESIDUE SUCCINYLTRANSFERASE COMPONENT OF 2-OXOGLUTARATE DEHYDROGENASE COMPLEX, MITOCHONDRIAL"/>
    <property type="match status" value="1"/>
</dbReference>
<dbReference type="EMBL" id="LSSL01004571">
    <property type="protein sequence ID" value="OLY79358.1"/>
    <property type="molecule type" value="Genomic_DNA"/>
</dbReference>
<evidence type="ECO:0000256" key="7">
    <source>
        <dbReference type="ARBA" id="ARBA00022823"/>
    </source>
</evidence>
<evidence type="ECO:0000256" key="8">
    <source>
        <dbReference type="ARBA" id="ARBA00023315"/>
    </source>
</evidence>
<evidence type="ECO:0000256" key="3">
    <source>
        <dbReference type="ARBA" id="ARBA00007317"/>
    </source>
</evidence>
<protein>
    <recommendedName>
        <fullName evidence="4">dihydrolipoyllysine-residue succinyltransferase</fullName>
        <ecNumber evidence="4">2.3.1.61</ecNumber>
    </recommendedName>
    <alternativeName>
        <fullName evidence="9">2-oxoglutarate dehydrogenase complex component E2</fullName>
    </alternativeName>
</protein>
<dbReference type="SUPFAM" id="SSF52777">
    <property type="entry name" value="CoA-dependent acyltransferases"/>
    <property type="match status" value="1"/>
</dbReference>
<reference evidence="12 13" key="1">
    <citation type="journal article" date="2016" name="Mol. Biol. Evol.">
        <title>Genome-Wide Survey of Gut Fungi (Harpellales) Reveals the First Horizontally Transferred Ubiquitin Gene from a Mosquito Host.</title>
        <authorList>
            <person name="Wang Y."/>
            <person name="White M.M."/>
            <person name="Kvist S."/>
            <person name="Moncalvo J.M."/>
        </authorList>
    </citation>
    <scope>NUCLEOTIDE SEQUENCE [LARGE SCALE GENOMIC DNA]</scope>
    <source>
        <strain evidence="12 13">ALG-7-W6</strain>
    </source>
</reference>
<feature type="domain" description="2-oxoacid dehydrogenase acyltransferase catalytic" evidence="11">
    <location>
        <begin position="112"/>
        <end position="340"/>
    </location>
</feature>
<evidence type="ECO:0000256" key="10">
    <source>
        <dbReference type="SAM" id="MobiDB-lite"/>
    </source>
</evidence>
<keyword evidence="7" id="KW-0450">Lipoyl</keyword>
<organism evidence="12 13">
    <name type="scientific">Smittium mucronatum</name>
    <dbReference type="NCBI Taxonomy" id="133383"/>
    <lineage>
        <taxon>Eukaryota</taxon>
        <taxon>Fungi</taxon>
        <taxon>Fungi incertae sedis</taxon>
        <taxon>Zoopagomycota</taxon>
        <taxon>Kickxellomycotina</taxon>
        <taxon>Harpellomycetes</taxon>
        <taxon>Harpellales</taxon>
        <taxon>Legeriomycetaceae</taxon>
        <taxon>Smittium</taxon>
    </lineage>
</organism>
<feature type="compositionally biased region" description="Low complexity" evidence="10">
    <location>
        <begin position="39"/>
        <end position="86"/>
    </location>
</feature>
<name>A0A1R0GR85_9FUNG</name>
<dbReference type="Proteomes" id="UP000187455">
    <property type="component" value="Unassembled WGS sequence"/>
</dbReference>
<evidence type="ECO:0000256" key="5">
    <source>
        <dbReference type="ARBA" id="ARBA00022532"/>
    </source>
</evidence>
<keyword evidence="8" id="KW-0012">Acyltransferase</keyword>
<dbReference type="InterPro" id="IPR023213">
    <property type="entry name" value="CAT-like_dom_sf"/>
</dbReference>
<accession>A0A1R0GR85</accession>
<comment type="pathway">
    <text evidence="2">Amino-acid degradation; L-lysine degradation via saccharopine pathway; glutaryl-CoA from L-lysine: step 6/6.</text>
</comment>
<gene>
    <name evidence="12" type="ORF">AYI68_g6575</name>
</gene>
<comment type="cofactor">
    <cofactor evidence="1">
        <name>(R)-lipoate</name>
        <dbReference type="ChEBI" id="CHEBI:83088"/>
    </cofactor>
</comment>
<dbReference type="OrthoDB" id="5391403at2759"/>
<keyword evidence="6 12" id="KW-0808">Transferase</keyword>
<evidence type="ECO:0000256" key="1">
    <source>
        <dbReference type="ARBA" id="ARBA00001938"/>
    </source>
</evidence>
<dbReference type="NCBIfam" id="TIGR01347">
    <property type="entry name" value="sucB"/>
    <property type="match status" value="1"/>
</dbReference>
<dbReference type="GO" id="GO:0004149">
    <property type="term" value="F:dihydrolipoyllysine-residue succinyltransferase activity"/>
    <property type="evidence" value="ECO:0007669"/>
    <property type="project" value="UniProtKB-EC"/>
</dbReference>
<dbReference type="GO" id="GO:0006099">
    <property type="term" value="P:tricarboxylic acid cycle"/>
    <property type="evidence" value="ECO:0007669"/>
    <property type="project" value="UniProtKB-KW"/>
</dbReference>
<dbReference type="STRING" id="133383.A0A1R0GR85"/>
<dbReference type="Gene3D" id="3.30.559.10">
    <property type="entry name" value="Chloramphenicol acetyltransferase-like domain"/>
    <property type="match status" value="1"/>
</dbReference>
<dbReference type="InterPro" id="IPR006255">
    <property type="entry name" value="SucB"/>
</dbReference>
<keyword evidence="5" id="KW-0816">Tricarboxylic acid cycle</keyword>
<dbReference type="GO" id="GO:0045252">
    <property type="term" value="C:oxoglutarate dehydrogenase complex"/>
    <property type="evidence" value="ECO:0007669"/>
    <property type="project" value="InterPro"/>
</dbReference>
<evidence type="ECO:0000256" key="2">
    <source>
        <dbReference type="ARBA" id="ARBA00005145"/>
    </source>
</evidence>
<evidence type="ECO:0000313" key="12">
    <source>
        <dbReference type="EMBL" id="OLY79358.1"/>
    </source>
</evidence>
<dbReference type="Pfam" id="PF00198">
    <property type="entry name" value="2-oxoacid_dh"/>
    <property type="match status" value="1"/>
</dbReference>